<dbReference type="KEGG" id="mbd:MEBOL_005780"/>
<keyword evidence="2" id="KW-0472">Membrane</keyword>
<feature type="transmembrane region" description="Helical" evidence="2">
    <location>
        <begin position="12"/>
        <end position="30"/>
    </location>
</feature>
<evidence type="ECO:0000256" key="1">
    <source>
        <dbReference type="SAM" id="MobiDB-lite"/>
    </source>
</evidence>
<dbReference type="AlphaFoldDB" id="A0A250IM29"/>
<proteinExistence type="predicted"/>
<evidence type="ECO:0000256" key="2">
    <source>
        <dbReference type="SAM" id="Phobius"/>
    </source>
</evidence>
<accession>A0A250IM29</accession>
<sequence length="403" mass="44487">MNPRHLVKHALPWLVLALAMASIGYTWKWALAKSSERHRMHHAFTTGTTQYIFGLCPSTSLVEATPEWARTMKGHCQAHQPTWGRVENGVPRTTNLDIETGSTWEALQLLSRLVLEISPGKMLSLVSLVVISLAGVLGLQRRGWLHRQGLNPRLRITRGPALLMLSIVLLALSASLVLLDEQETLSMCQMTGGTYANLLSVDARCSQQTTLLRDTQALLEQKKGELDSRARELDELKREIASLGAVRDALGNVKTELRSQSESTQQLIVAVTGATLDGITKALDPLHADMKGLDASLKTDFRRGLRDELQADLRDLVRGELRAALQGEAFQEILRREVRAVVREDVRAVVRGEFQESMKTVWAASHASDPKPAPKRATAAVSLTAQPPAPERSRPPSLAPRKR</sequence>
<dbReference type="RefSeq" id="WP_095980499.1">
    <property type="nucleotide sequence ID" value="NZ_CP022163.1"/>
</dbReference>
<name>A0A250IM29_9BACT</name>
<keyword evidence="2" id="KW-0812">Transmembrane</keyword>
<feature type="transmembrane region" description="Helical" evidence="2">
    <location>
        <begin position="160"/>
        <end position="179"/>
    </location>
</feature>
<feature type="transmembrane region" description="Helical" evidence="2">
    <location>
        <begin position="122"/>
        <end position="139"/>
    </location>
</feature>
<organism evidence="3 4">
    <name type="scientific">Melittangium boletus DSM 14713</name>
    <dbReference type="NCBI Taxonomy" id="1294270"/>
    <lineage>
        <taxon>Bacteria</taxon>
        <taxon>Pseudomonadati</taxon>
        <taxon>Myxococcota</taxon>
        <taxon>Myxococcia</taxon>
        <taxon>Myxococcales</taxon>
        <taxon>Cystobacterineae</taxon>
        <taxon>Archangiaceae</taxon>
        <taxon>Melittangium</taxon>
    </lineage>
</organism>
<evidence type="ECO:0000313" key="4">
    <source>
        <dbReference type="Proteomes" id="UP000217289"/>
    </source>
</evidence>
<feature type="region of interest" description="Disordered" evidence="1">
    <location>
        <begin position="364"/>
        <end position="403"/>
    </location>
</feature>
<keyword evidence="4" id="KW-1185">Reference proteome</keyword>
<reference evidence="3 4" key="1">
    <citation type="submission" date="2017-06" db="EMBL/GenBank/DDBJ databases">
        <authorList>
            <person name="Kim H.J."/>
            <person name="Triplett B.A."/>
        </authorList>
    </citation>
    <scope>NUCLEOTIDE SEQUENCE [LARGE SCALE GENOMIC DNA]</scope>
    <source>
        <strain evidence="3 4">DSM 14713</strain>
    </source>
</reference>
<keyword evidence="2" id="KW-1133">Transmembrane helix</keyword>
<gene>
    <name evidence="3" type="ORF">MEBOL_005780</name>
</gene>
<dbReference type="OrthoDB" id="5501622at2"/>
<dbReference type="EMBL" id="CP022163">
    <property type="protein sequence ID" value="ATB32303.1"/>
    <property type="molecule type" value="Genomic_DNA"/>
</dbReference>
<evidence type="ECO:0000313" key="3">
    <source>
        <dbReference type="EMBL" id="ATB32303.1"/>
    </source>
</evidence>
<protein>
    <submittedName>
        <fullName evidence="3">Uncharacterized protein</fullName>
    </submittedName>
</protein>
<dbReference type="Proteomes" id="UP000217289">
    <property type="component" value="Chromosome"/>
</dbReference>